<evidence type="ECO:0000313" key="1">
    <source>
        <dbReference type="EMBL" id="KOF83018.1"/>
    </source>
</evidence>
<proteinExistence type="predicted"/>
<dbReference type="EMBL" id="KQ419590">
    <property type="protein sequence ID" value="KOF83018.1"/>
    <property type="molecule type" value="Genomic_DNA"/>
</dbReference>
<dbReference type="AlphaFoldDB" id="A0A0L8H1A8"/>
<reference evidence="1" key="1">
    <citation type="submission" date="2015-07" db="EMBL/GenBank/DDBJ databases">
        <title>MeaNS - Measles Nucleotide Surveillance Program.</title>
        <authorList>
            <person name="Tran T."/>
            <person name="Druce J."/>
        </authorList>
    </citation>
    <scope>NUCLEOTIDE SEQUENCE</scope>
    <source>
        <strain evidence="1">UCB-OBI-ISO-001</strain>
        <tissue evidence="1">Gonad</tissue>
    </source>
</reference>
<sequence length="49" mass="5557">MTFFTVFDTVKLLSGLSSPKDTMLVLVLEAPCQFCTWVREPPAWPQPND</sequence>
<gene>
    <name evidence="1" type="ORF">OCBIM_22024495mg</name>
</gene>
<accession>A0A0L8H1A8</accession>
<name>A0A0L8H1A8_OCTBM</name>
<organism evidence="1">
    <name type="scientific">Octopus bimaculoides</name>
    <name type="common">California two-spotted octopus</name>
    <dbReference type="NCBI Taxonomy" id="37653"/>
    <lineage>
        <taxon>Eukaryota</taxon>
        <taxon>Metazoa</taxon>
        <taxon>Spiralia</taxon>
        <taxon>Lophotrochozoa</taxon>
        <taxon>Mollusca</taxon>
        <taxon>Cephalopoda</taxon>
        <taxon>Coleoidea</taxon>
        <taxon>Octopodiformes</taxon>
        <taxon>Octopoda</taxon>
        <taxon>Incirrata</taxon>
        <taxon>Octopodidae</taxon>
        <taxon>Octopus</taxon>
    </lineage>
</organism>
<protein>
    <submittedName>
        <fullName evidence="1">Uncharacterized protein</fullName>
    </submittedName>
</protein>